<feature type="domain" description="PIN" evidence="7">
    <location>
        <begin position="8"/>
        <end position="140"/>
    </location>
</feature>
<evidence type="ECO:0000256" key="5">
    <source>
        <dbReference type="ARBA" id="ARBA00022842"/>
    </source>
</evidence>
<dbReference type="HAMAP" id="MF_00265">
    <property type="entry name" value="VapC_Nob1"/>
    <property type="match status" value="1"/>
</dbReference>
<evidence type="ECO:0000259" key="7">
    <source>
        <dbReference type="Pfam" id="PF13470"/>
    </source>
</evidence>
<evidence type="ECO:0000256" key="2">
    <source>
        <dbReference type="ARBA" id="ARBA00022722"/>
    </source>
</evidence>
<proteinExistence type="inferred from homology"/>
<keyword evidence="9" id="KW-1185">Reference proteome</keyword>
<evidence type="ECO:0000313" key="8">
    <source>
        <dbReference type="EMBL" id="MCI2241926.1"/>
    </source>
</evidence>
<comment type="function">
    <text evidence="6">Toxic component of a toxin-antitoxin (TA) system. An RNase.</text>
</comment>
<comment type="cofactor">
    <cofactor evidence="6">
        <name>Mg(2+)</name>
        <dbReference type="ChEBI" id="CHEBI:18420"/>
    </cofactor>
</comment>
<dbReference type="InterPro" id="IPR022907">
    <property type="entry name" value="VapC_family"/>
</dbReference>
<keyword evidence="5 6" id="KW-0460">Magnesium</keyword>
<feature type="binding site" evidence="6">
    <location>
        <position position="11"/>
    </location>
    <ligand>
        <name>Mg(2+)</name>
        <dbReference type="ChEBI" id="CHEBI:18420"/>
    </ligand>
</feature>
<dbReference type="EMBL" id="JAJMLW010000002">
    <property type="protein sequence ID" value="MCI2241926.1"/>
    <property type="molecule type" value="Genomic_DNA"/>
</dbReference>
<dbReference type="Pfam" id="PF13470">
    <property type="entry name" value="PIN_3"/>
    <property type="match status" value="1"/>
</dbReference>
<comment type="caution">
    <text evidence="8">The sequence shown here is derived from an EMBL/GenBank/DDBJ whole genome shotgun (WGS) entry which is preliminary data.</text>
</comment>
<dbReference type="RefSeq" id="WP_242164643.1">
    <property type="nucleotide sequence ID" value="NZ_JAJMLW010000002.1"/>
</dbReference>
<comment type="similarity">
    <text evidence="6">Belongs to the PINc/VapC protein family.</text>
</comment>
<dbReference type="EC" id="3.1.-.-" evidence="6"/>
<reference evidence="8" key="1">
    <citation type="submission" date="2021-11" db="EMBL/GenBank/DDBJ databases">
        <title>A Novel Adlercreutzia Species, isolated from a Allomyrina dichotoma larva feces.</title>
        <authorList>
            <person name="Suh M.K."/>
        </authorList>
    </citation>
    <scope>NUCLEOTIDE SEQUENCE</scope>
    <source>
        <strain evidence="8">JBNU-10</strain>
    </source>
</reference>
<keyword evidence="2 6" id="KW-0540">Nuclease</keyword>
<protein>
    <recommendedName>
        <fullName evidence="6">Ribonuclease VapC</fullName>
        <shortName evidence="6">RNase VapC</shortName>
        <ecNumber evidence="6">3.1.-.-</ecNumber>
    </recommendedName>
    <alternativeName>
        <fullName evidence="6">Toxin VapC</fullName>
    </alternativeName>
</protein>
<keyword evidence="1 6" id="KW-1277">Toxin-antitoxin system</keyword>
<keyword evidence="4 6" id="KW-0378">Hydrolase</keyword>
<sequence length="164" mass="17913">MTAAPRLVLLDTNVWINNYLGAQADAGHARELVDRCCARGIGLLYATHSVRDVYYAIGRFLKQAARAEGREVDETVAHAAEEAAWRCVANMRELAAAVPVDESDLWLAERFHALHPDLEDDLVLAAAERSRADVLVTFDRQLLRRSPVAALAPADLLALLGADA</sequence>
<evidence type="ECO:0000256" key="4">
    <source>
        <dbReference type="ARBA" id="ARBA00022801"/>
    </source>
</evidence>
<gene>
    <name evidence="6" type="primary">vapC</name>
    <name evidence="8" type="ORF">LPT13_06130</name>
</gene>
<evidence type="ECO:0000256" key="1">
    <source>
        <dbReference type="ARBA" id="ARBA00022649"/>
    </source>
</evidence>
<feature type="binding site" evidence="6">
    <location>
        <position position="120"/>
    </location>
    <ligand>
        <name>Mg(2+)</name>
        <dbReference type="ChEBI" id="CHEBI:18420"/>
    </ligand>
</feature>
<evidence type="ECO:0000313" key="9">
    <source>
        <dbReference type="Proteomes" id="UP001430755"/>
    </source>
</evidence>
<evidence type="ECO:0000256" key="6">
    <source>
        <dbReference type="HAMAP-Rule" id="MF_00265"/>
    </source>
</evidence>
<evidence type="ECO:0000256" key="3">
    <source>
        <dbReference type="ARBA" id="ARBA00022723"/>
    </source>
</evidence>
<dbReference type="InterPro" id="IPR002716">
    <property type="entry name" value="PIN_dom"/>
</dbReference>
<keyword evidence="3 6" id="KW-0479">Metal-binding</keyword>
<name>A0ABS9WGF0_9ACTN</name>
<keyword evidence="6" id="KW-0800">Toxin</keyword>
<organism evidence="8 9">
    <name type="scientific">Adlercreutzia faecimuris</name>
    <dbReference type="NCBI Taxonomy" id="2897341"/>
    <lineage>
        <taxon>Bacteria</taxon>
        <taxon>Bacillati</taxon>
        <taxon>Actinomycetota</taxon>
        <taxon>Coriobacteriia</taxon>
        <taxon>Eggerthellales</taxon>
        <taxon>Eggerthellaceae</taxon>
        <taxon>Adlercreutzia</taxon>
    </lineage>
</organism>
<dbReference type="Proteomes" id="UP001430755">
    <property type="component" value="Unassembled WGS sequence"/>
</dbReference>
<accession>A0ABS9WGF0</accession>